<dbReference type="InterPro" id="IPR029021">
    <property type="entry name" value="Prot-tyrosine_phosphatase-like"/>
</dbReference>
<dbReference type="InterPro" id="IPR000242">
    <property type="entry name" value="PTP_cat"/>
</dbReference>
<organism evidence="3 4">
    <name type="scientific">Panagrellus redivivus</name>
    <name type="common">Microworm</name>
    <dbReference type="NCBI Taxonomy" id="6233"/>
    <lineage>
        <taxon>Eukaryota</taxon>
        <taxon>Metazoa</taxon>
        <taxon>Ecdysozoa</taxon>
        <taxon>Nematoda</taxon>
        <taxon>Chromadorea</taxon>
        <taxon>Rhabditida</taxon>
        <taxon>Tylenchina</taxon>
        <taxon>Panagrolaimomorpha</taxon>
        <taxon>Panagrolaimoidea</taxon>
        <taxon>Panagrolaimidae</taxon>
        <taxon>Panagrellus</taxon>
    </lineage>
</organism>
<dbReference type="PANTHER" id="PTHR46163">
    <property type="entry name" value="TYROSINE-PROTEIN PHOSPHATASE-RELATED"/>
    <property type="match status" value="1"/>
</dbReference>
<dbReference type="PRINTS" id="PR00700">
    <property type="entry name" value="PRTYPHPHTASE"/>
</dbReference>
<feature type="region of interest" description="Disordered" evidence="1">
    <location>
        <begin position="1"/>
        <end position="54"/>
    </location>
</feature>
<sequence length="250" mass="28467">MGNGQSGEAKKRKRKKDTSNKKNQSQATIEEDDGKSIETTTVLANSPDKEKGLPLTPLTEKVMQELVNRTTTLGIAGLRNEWINVAGHIPPNLHSELFEHNTQRNAPGSNPCIDCTRVQLHLEVPPQTEYIHANWVVSSHADLPRMIMTQGPLDQTVTDFWRMVYQEKVRTIVMLCDKYENGRRIVAQYWPPRVGDANTYGQVRVQLNSNVTPENESAYTKWNLTVSYRNQAALTTHLYCIKKWPGKQFH</sequence>
<dbReference type="SUPFAM" id="SSF52799">
    <property type="entry name" value="(Phosphotyrosine protein) phosphatases II"/>
    <property type="match status" value="1"/>
</dbReference>
<reference evidence="3" key="1">
    <citation type="journal article" date="2013" name="Genetics">
        <title>The draft genome and transcriptome of Panagrellus redivivus are shaped by the harsh demands of a free-living lifestyle.</title>
        <authorList>
            <person name="Srinivasan J."/>
            <person name="Dillman A.R."/>
            <person name="Macchietto M.G."/>
            <person name="Heikkinen L."/>
            <person name="Lakso M."/>
            <person name="Fracchia K.M."/>
            <person name="Antoshechkin I."/>
            <person name="Mortazavi A."/>
            <person name="Wong G."/>
            <person name="Sternberg P.W."/>
        </authorList>
    </citation>
    <scope>NUCLEOTIDE SEQUENCE [LARGE SCALE GENOMIC DNA]</scope>
    <source>
        <strain evidence="3">MT8872</strain>
    </source>
</reference>
<dbReference type="PROSITE" id="PS50055">
    <property type="entry name" value="TYR_PHOSPHATASE_PTP"/>
    <property type="match status" value="1"/>
</dbReference>
<dbReference type="AlphaFoldDB" id="A0A7E4V5E0"/>
<dbReference type="Pfam" id="PF00102">
    <property type="entry name" value="Y_phosphatase"/>
    <property type="match status" value="1"/>
</dbReference>
<dbReference type="GO" id="GO:0004725">
    <property type="term" value="F:protein tyrosine phosphatase activity"/>
    <property type="evidence" value="ECO:0007669"/>
    <property type="project" value="InterPro"/>
</dbReference>
<accession>A0A7E4V5E0</accession>
<name>A0A7E4V5E0_PANRE</name>
<evidence type="ECO:0000259" key="2">
    <source>
        <dbReference type="PROSITE" id="PS50055"/>
    </source>
</evidence>
<dbReference type="Proteomes" id="UP000492821">
    <property type="component" value="Unassembled WGS sequence"/>
</dbReference>
<feature type="domain" description="Tyrosine-protein phosphatase" evidence="2">
    <location>
        <begin position="111"/>
        <end position="245"/>
    </location>
</feature>
<reference evidence="4" key="2">
    <citation type="submission" date="2020-10" db="UniProtKB">
        <authorList>
            <consortium name="WormBaseParasite"/>
        </authorList>
    </citation>
    <scope>IDENTIFICATION</scope>
</reference>
<dbReference type="InterPro" id="IPR052782">
    <property type="entry name" value="Oocyte-zygote_transition_reg"/>
</dbReference>
<dbReference type="CDD" id="cd00047">
    <property type="entry name" value="PTPc"/>
    <property type="match status" value="1"/>
</dbReference>
<dbReference type="SMART" id="SM00194">
    <property type="entry name" value="PTPc"/>
    <property type="match status" value="1"/>
</dbReference>
<evidence type="ECO:0000313" key="3">
    <source>
        <dbReference type="Proteomes" id="UP000492821"/>
    </source>
</evidence>
<evidence type="ECO:0000313" key="4">
    <source>
        <dbReference type="WBParaSite" id="Pan_g16309.t1"/>
    </source>
</evidence>
<evidence type="ECO:0000256" key="1">
    <source>
        <dbReference type="SAM" id="MobiDB-lite"/>
    </source>
</evidence>
<keyword evidence="3" id="KW-1185">Reference proteome</keyword>
<proteinExistence type="predicted"/>
<dbReference type="WBParaSite" id="Pan_g16309.t1">
    <property type="protein sequence ID" value="Pan_g16309.t1"/>
    <property type="gene ID" value="Pan_g16309"/>
</dbReference>
<protein>
    <submittedName>
        <fullName evidence="4">Tyrosine-protein phosphatase domain-containing protein</fullName>
    </submittedName>
</protein>
<dbReference type="Gene3D" id="3.90.190.10">
    <property type="entry name" value="Protein tyrosine phosphatase superfamily"/>
    <property type="match status" value="1"/>
</dbReference>